<dbReference type="GO" id="GO:0000127">
    <property type="term" value="C:transcription factor TFIIIC complex"/>
    <property type="evidence" value="ECO:0007669"/>
    <property type="project" value="InterPro"/>
</dbReference>
<dbReference type="GeneID" id="28727274"/>
<evidence type="ECO:0000259" key="6">
    <source>
        <dbReference type="Pfam" id="PF09734"/>
    </source>
</evidence>
<feature type="region of interest" description="Disordered" evidence="5">
    <location>
        <begin position="504"/>
        <end position="549"/>
    </location>
</feature>
<dbReference type="InterPro" id="IPR041499">
    <property type="entry name" value="Tfc1/Sfc1_N"/>
</dbReference>
<dbReference type="EMBL" id="LGAV01000003">
    <property type="protein sequence ID" value="KOS14623.1"/>
    <property type="molecule type" value="Genomic_DNA"/>
</dbReference>
<dbReference type="GO" id="GO:0001003">
    <property type="term" value="F:RNA polymerase III type 2 promoter sequence-specific DNA binding"/>
    <property type="evidence" value="ECO:0007669"/>
    <property type="project" value="TreeGrafter"/>
</dbReference>
<dbReference type="STRING" id="77020.A0A0M9VPN9"/>
<feature type="domain" description="Transcription factor IIIC subunit Tfc1/Sfc1 triple barrel" evidence="7">
    <location>
        <begin position="29"/>
        <end position="157"/>
    </location>
</feature>
<evidence type="ECO:0000256" key="5">
    <source>
        <dbReference type="SAM" id="MobiDB-lite"/>
    </source>
</evidence>
<dbReference type="Pfam" id="PF17682">
    <property type="entry name" value="Tau95_N"/>
    <property type="match status" value="1"/>
</dbReference>
<keyword evidence="3" id="KW-0804">Transcription</keyword>
<keyword evidence="2" id="KW-0238">DNA-binding</keyword>
<dbReference type="InterPro" id="IPR042536">
    <property type="entry name" value="TFIIIC_tauA_Sfc1"/>
</dbReference>
<name>A0A0M9VPN9_9BASI</name>
<dbReference type="Gene3D" id="3.30.200.160">
    <property type="entry name" value="TFIIIC, subcomplex tauA, subunit Sfc1, barrel domain"/>
    <property type="match status" value="1"/>
</dbReference>
<dbReference type="InterPro" id="IPR019136">
    <property type="entry name" value="TF_IIIC_su-5_HTH"/>
</dbReference>
<evidence type="ECO:0000256" key="3">
    <source>
        <dbReference type="ARBA" id="ARBA00023163"/>
    </source>
</evidence>
<comment type="subcellular location">
    <subcellularLocation>
        <location evidence="1">Nucleus</location>
    </subcellularLocation>
</comment>
<dbReference type="Pfam" id="PF09734">
    <property type="entry name" value="Tau95"/>
    <property type="match status" value="1"/>
</dbReference>
<dbReference type="AlphaFoldDB" id="A0A0M9VPN9"/>
<feature type="region of interest" description="Disordered" evidence="5">
    <location>
        <begin position="392"/>
        <end position="422"/>
    </location>
</feature>
<evidence type="ECO:0000256" key="2">
    <source>
        <dbReference type="ARBA" id="ARBA00023125"/>
    </source>
</evidence>
<dbReference type="InterPro" id="IPR040454">
    <property type="entry name" value="TF_IIIC_Tfc1/Sfc1"/>
</dbReference>
<keyword evidence="9" id="KW-1185">Reference proteome</keyword>
<protein>
    <submittedName>
        <fullName evidence="8">Uncharacterized protein</fullName>
    </submittedName>
</protein>
<gene>
    <name evidence="8" type="ORF">Malapachy_0886</name>
</gene>
<reference evidence="8 9" key="1">
    <citation type="submission" date="2015-07" db="EMBL/GenBank/DDBJ databases">
        <title>Draft Genome Sequence of Malassezia furfur CBS1878 and Malassezia pachydermatis CBS1879.</title>
        <authorList>
            <person name="Triana S."/>
            <person name="Ohm R."/>
            <person name="Gonzalez A."/>
            <person name="DeCock H."/>
            <person name="Restrepo S."/>
            <person name="Celis A."/>
        </authorList>
    </citation>
    <scope>NUCLEOTIDE SEQUENCE [LARGE SCALE GENOMIC DNA]</scope>
    <source>
        <strain evidence="8 9">CBS 1879</strain>
    </source>
</reference>
<keyword evidence="4" id="KW-0539">Nucleus</keyword>
<dbReference type="GO" id="GO:0005634">
    <property type="term" value="C:nucleus"/>
    <property type="evidence" value="ECO:0007669"/>
    <property type="project" value="UniProtKB-SubCell"/>
</dbReference>
<proteinExistence type="predicted"/>
<dbReference type="RefSeq" id="XP_017992255.1">
    <property type="nucleotide sequence ID" value="XM_018135399.1"/>
</dbReference>
<feature type="domain" description="Transcription factor IIIC subunit 5 HTH" evidence="6">
    <location>
        <begin position="212"/>
        <end position="391"/>
    </location>
</feature>
<dbReference type="VEuPathDB" id="FungiDB:Malapachy_0886"/>
<dbReference type="OrthoDB" id="5598268at2759"/>
<accession>A0A0M9VPN9</accession>
<dbReference type="Proteomes" id="UP000037751">
    <property type="component" value="Unassembled WGS sequence"/>
</dbReference>
<evidence type="ECO:0000313" key="8">
    <source>
        <dbReference type="EMBL" id="KOS14623.1"/>
    </source>
</evidence>
<dbReference type="PANTHER" id="PTHR13230">
    <property type="entry name" value="GENERAL TRANSCRIPTION FACTOR IIIC, POLYPEPTIDE 5"/>
    <property type="match status" value="1"/>
</dbReference>
<organism evidence="8 9">
    <name type="scientific">Malassezia pachydermatis</name>
    <dbReference type="NCBI Taxonomy" id="77020"/>
    <lineage>
        <taxon>Eukaryota</taxon>
        <taxon>Fungi</taxon>
        <taxon>Dikarya</taxon>
        <taxon>Basidiomycota</taxon>
        <taxon>Ustilaginomycotina</taxon>
        <taxon>Malasseziomycetes</taxon>
        <taxon>Malasseziales</taxon>
        <taxon>Malasseziaceae</taxon>
        <taxon>Malassezia</taxon>
    </lineage>
</organism>
<dbReference type="GO" id="GO:0006384">
    <property type="term" value="P:transcription initiation at RNA polymerase III promoter"/>
    <property type="evidence" value="ECO:0007669"/>
    <property type="project" value="InterPro"/>
</dbReference>
<evidence type="ECO:0000313" key="9">
    <source>
        <dbReference type="Proteomes" id="UP000037751"/>
    </source>
</evidence>
<evidence type="ECO:0000259" key="7">
    <source>
        <dbReference type="Pfam" id="PF17682"/>
    </source>
</evidence>
<sequence length="549" mass="61107">MTEAASTPGRADKDDPTAPVWTIPSRSVVTIEYPGYIQSSVDSLHRALASLSPMDGPMPGIASASYALAHISSLLQRGSRIVECRLPSWGKEDPLDVYRHPLLGDVVDASSLVVRMHRQVWKRTVKGVTEYHRQYALELIGASTCTIRFRRMADFAFRPTAPAGQTEHPTMALHQALVRMDVDAIRAYRFPTESETYQVPDVQGTLTSNLAMLPPPFFSRQELPFHYAYRQNPTSSLQTVSLAETSKRARRTARKGSYESQDTPLPPVTTTRYINRARWRNLAPIAIKFGDTGPVPAHAEDSLLQMALSDRQKTLLKTLHKHMDTRPIWSRLSLLNQFTVEEGKMLMQNKELFAMAAYTFGDGPWRDALVRFGYDPRTDPDSRWYQRIHLRGKTPRAPSTRGTFKAEYGHGTTPAETGPVPLPRAEKELRTPSHVFDGKTPTFSTSTFQLCDITDINIVPLIRAEGPHHLCPQPNISTGWYTASTWEALRSAVSTSFHTLLASSSSVAAPRYGPKTTEKPTGADEPPSQSSDDDDEESNSSAESDEGVR</sequence>
<dbReference type="PANTHER" id="PTHR13230:SF5">
    <property type="entry name" value="GENERAL TRANSCRIPTION FACTOR 3C POLYPEPTIDE 5"/>
    <property type="match status" value="1"/>
</dbReference>
<comment type="caution">
    <text evidence="8">The sequence shown here is derived from an EMBL/GenBank/DDBJ whole genome shotgun (WGS) entry which is preliminary data.</text>
</comment>
<dbReference type="GO" id="GO:0001002">
    <property type="term" value="F:RNA polymerase III type 1 promoter sequence-specific DNA binding"/>
    <property type="evidence" value="ECO:0007669"/>
    <property type="project" value="TreeGrafter"/>
</dbReference>
<evidence type="ECO:0000256" key="1">
    <source>
        <dbReference type="ARBA" id="ARBA00004123"/>
    </source>
</evidence>
<evidence type="ECO:0000256" key="4">
    <source>
        <dbReference type="ARBA" id="ARBA00023242"/>
    </source>
</evidence>